<dbReference type="Proteomes" id="UP001519342">
    <property type="component" value="Unassembled WGS sequence"/>
</dbReference>
<name>A0ABS4GHN8_9FIRM</name>
<keyword evidence="4" id="KW-1185">Reference proteome</keyword>
<dbReference type="PROSITE" id="PS51910">
    <property type="entry name" value="GH18_2"/>
    <property type="match status" value="1"/>
</dbReference>
<dbReference type="InterPro" id="IPR017853">
    <property type="entry name" value="GH"/>
</dbReference>
<dbReference type="PANTHER" id="PTHR46066:SF2">
    <property type="entry name" value="CHITINASE DOMAIN-CONTAINING PROTEIN 1"/>
    <property type="match status" value="1"/>
</dbReference>
<dbReference type="InterPro" id="IPR011583">
    <property type="entry name" value="Chitinase_II/V-like_cat"/>
</dbReference>
<keyword evidence="1" id="KW-0472">Membrane</keyword>
<dbReference type="InterPro" id="IPR001223">
    <property type="entry name" value="Glyco_hydro18_cat"/>
</dbReference>
<feature type="domain" description="GH18" evidence="2">
    <location>
        <begin position="227"/>
        <end position="537"/>
    </location>
</feature>
<dbReference type="InterPro" id="IPR029070">
    <property type="entry name" value="Chitinase_insertion_sf"/>
</dbReference>
<keyword evidence="1" id="KW-0812">Transmembrane</keyword>
<keyword evidence="1" id="KW-1133">Transmembrane helix</keyword>
<reference evidence="3 4" key="1">
    <citation type="submission" date="2021-03" db="EMBL/GenBank/DDBJ databases">
        <title>Genomic Encyclopedia of Type Strains, Phase IV (KMG-IV): sequencing the most valuable type-strain genomes for metagenomic binning, comparative biology and taxonomic classification.</title>
        <authorList>
            <person name="Goeker M."/>
        </authorList>
    </citation>
    <scope>NUCLEOTIDE SEQUENCE [LARGE SCALE GENOMIC DNA]</scope>
    <source>
        <strain evidence="3 4">DSM 24004</strain>
    </source>
</reference>
<evidence type="ECO:0000259" key="2">
    <source>
        <dbReference type="PROSITE" id="PS51910"/>
    </source>
</evidence>
<proteinExistence type="predicted"/>
<sequence length="537" mass="63124">MKKLIVTLFISVLLIVTFIFVFKMLLDKPIFDTTKNVDIYLDGIKEDKYNHIFTNNQIYINANYLKQNELLDYYWDNNYNKISIFNDFKYDVINYNNKKAFYNKIPFNINEIIIIENNELYFNSKFINDNYVFRLYVDIDNLKVIIEEDISEYEVVKKSRLKSSPTSRAITLKKLDIKDSIYVYNNEYNGWILARTEENAIGYVKLSDIRPISKTMYNTYESLNNGKKIRMAWDLVYIKVEEFEPFNIPYAIDIVGPTWFELEDTKEKFKDLSNDDYINFVKDSNKDIWAVFNNRFDPDLTSELLNNGIKRSEIADKIIDITLNKGFDAINLDFENIHLKDKDVFSAFVKELYCKAKEKGILFTIDITIMSNAENWSLCYDRNVVGKYSDYIMLMAYDENVSGVIGSVSSLPWVEYGVNNLLEYASSEKIVLSIPFYTRLWEEHLDNQQKVKSTALRIGSANKAIEELGINLIYDDSTGQNFGEIMIDDIKYTIWNEDETSLVNRLDIIKKYNLSGYAVWAFKYGTDEMWELLKNKK</sequence>
<dbReference type="PANTHER" id="PTHR46066">
    <property type="entry name" value="CHITINASE DOMAIN-CONTAINING PROTEIN 1 FAMILY MEMBER"/>
    <property type="match status" value="1"/>
</dbReference>
<dbReference type="Gene3D" id="3.10.50.10">
    <property type="match status" value="1"/>
</dbReference>
<dbReference type="EMBL" id="JAGGKS010000011">
    <property type="protein sequence ID" value="MBP1927198.1"/>
    <property type="molecule type" value="Genomic_DNA"/>
</dbReference>
<comment type="caution">
    <text evidence="3">The sequence shown here is derived from an EMBL/GenBank/DDBJ whole genome shotgun (WGS) entry which is preliminary data.</text>
</comment>
<organism evidence="3 4">
    <name type="scientific">Sedimentibacter acidaminivorans</name>
    <dbReference type="NCBI Taxonomy" id="913099"/>
    <lineage>
        <taxon>Bacteria</taxon>
        <taxon>Bacillati</taxon>
        <taxon>Bacillota</taxon>
        <taxon>Tissierellia</taxon>
        <taxon>Sedimentibacter</taxon>
    </lineage>
</organism>
<dbReference type="Gene3D" id="3.20.20.80">
    <property type="entry name" value="Glycosidases"/>
    <property type="match status" value="1"/>
</dbReference>
<protein>
    <submittedName>
        <fullName evidence="3">Spore germination protein YaaH</fullName>
    </submittedName>
</protein>
<gene>
    <name evidence="3" type="ORF">J2Z76_003095</name>
</gene>
<feature type="transmembrane region" description="Helical" evidence="1">
    <location>
        <begin position="6"/>
        <end position="26"/>
    </location>
</feature>
<dbReference type="SUPFAM" id="SSF51445">
    <property type="entry name" value="(Trans)glycosidases"/>
    <property type="match status" value="1"/>
</dbReference>
<evidence type="ECO:0000313" key="3">
    <source>
        <dbReference type="EMBL" id="MBP1927198.1"/>
    </source>
</evidence>
<dbReference type="Pfam" id="PF00704">
    <property type="entry name" value="Glyco_hydro_18"/>
    <property type="match status" value="1"/>
</dbReference>
<accession>A0ABS4GHN8</accession>
<evidence type="ECO:0000256" key="1">
    <source>
        <dbReference type="SAM" id="Phobius"/>
    </source>
</evidence>
<dbReference type="RefSeq" id="WP_209512910.1">
    <property type="nucleotide sequence ID" value="NZ_JAGGKS010000011.1"/>
</dbReference>
<evidence type="ECO:0000313" key="4">
    <source>
        <dbReference type="Proteomes" id="UP001519342"/>
    </source>
</evidence>
<dbReference type="SMART" id="SM00636">
    <property type="entry name" value="Glyco_18"/>
    <property type="match status" value="1"/>
</dbReference>